<feature type="region of interest" description="Disordered" evidence="1">
    <location>
        <begin position="34"/>
        <end position="61"/>
    </location>
</feature>
<comment type="caution">
    <text evidence="3">The sequence shown here is derived from an EMBL/GenBank/DDBJ whole genome shotgun (WGS) entry which is preliminary data.</text>
</comment>
<dbReference type="RefSeq" id="WP_009394625.1">
    <property type="nucleotide sequence ID" value="NZ_LUCV01000035.1"/>
</dbReference>
<name>A0A177SG28_PSEPU</name>
<proteinExistence type="predicted"/>
<dbReference type="AlphaFoldDB" id="A0A177SG28"/>
<dbReference type="EMBL" id="LUCV01000035">
    <property type="protein sequence ID" value="OAI88215.1"/>
    <property type="molecule type" value="Genomic_DNA"/>
</dbReference>
<feature type="compositionally biased region" description="Basic residues" evidence="1">
    <location>
        <begin position="49"/>
        <end position="61"/>
    </location>
</feature>
<feature type="transmembrane region" description="Helical" evidence="2">
    <location>
        <begin position="6"/>
        <end position="26"/>
    </location>
</feature>
<dbReference type="Proteomes" id="UP000077752">
    <property type="component" value="Unassembled WGS sequence"/>
</dbReference>
<keyword evidence="2" id="KW-0812">Transmembrane</keyword>
<evidence type="ECO:0000256" key="2">
    <source>
        <dbReference type="SAM" id="Phobius"/>
    </source>
</evidence>
<keyword evidence="2" id="KW-0472">Membrane</keyword>
<evidence type="ECO:0000313" key="4">
    <source>
        <dbReference type="Proteomes" id="UP000077752"/>
    </source>
</evidence>
<keyword evidence="2" id="KW-1133">Transmembrane helix</keyword>
<gene>
    <name evidence="3" type="ORF">AYO28_24420</name>
</gene>
<evidence type="ECO:0000313" key="3">
    <source>
        <dbReference type="EMBL" id="OAI88215.1"/>
    </source>
</evidence>
<protein>
    <submittedName>
        <fullName evidence="3">Uncharacterized protein</fullName>
    </submittedName>
</protein>
<sequence length="61" mass="6831">MSLTMAIFMLIAAWLSVAAAMLWGVLRIARRHHLHHQDPHAATRPAAPAHRRAGRRHANAH</sequence>
<reference evidence="3 4" key="1">
    <citation type="submission" date="2016-03" db="EMBL/GenBank/DDBJ databases">
        <title>Draft Genome Assembly of Pseudomonas putida strain CBF10-2.</title>
        <authorList>
            <person name="Iyer R.S."/>
            <person name="Damania A."/>
        </authorList>
    </citation>
    <scope>NUCLEOTIDE SEQUENCE [LARGE SCALE GENOMIC DNA]</scope>
    <source>
        <strain evidence="3 4">CBF10-2</strain>
    </source>
</reference>
<evidence type="ECO:0000256" key="1">
    <source>
        <dbReference type="SAM" id="MobiDB-lite"/>
    </source>
</evidence>
<organism evidence="3 4">
    <name type="scientific">Pseudomonas putida</name>
    <name type="common">Arthrobacter siderocapsulatus</name>
    <dbReference type="NCBI Taxonomy" id="303"/>
    <lineage>
        <taxon>Bacteria</taxon>
        <taxon>Pseudomonadati</taxon>
        <taxon>Pseudomonadota</taxon>
        <taxon>Gammaproteobacteria</taxon>
        <taxon>Pseudomonadales</taxon>
        <taxon>Pseudomonadaceae</taxon>
        <taxon>Pseudomonas</taxon>
    </lineage>
</organism>
<accession>A0A177SG28</accession>